<evidence type="ECO:0000256" key="1">
    <source>
        <dbReference type="ARBA" id="ARBA00022729"/>
    </source>
</evidence>
<comment type="caution">
    <text evidence="6">The sequence shown here is derived from an EMBL/GenBank/DDBJ whole genome shotgun (WGS) entry which is preliminary data.</text>
</comment>
<keyword evidence="1 3" id="KW-0732">Signal</keyword>
<evidence type="ECO:0000313" key="6">
    <source>
        <dbReference type="EMBL" id="KAF3336376.1"/>
    </source>
</evidence>
<dbReference type="Pfam" id="PF01657">
    <property type="entry name" value="Stress-antifung"/>
    <property type="match status" value="1"/>
</dbReference>
<dbReference type="PANTHER" id="PTHR32099:SF42">
    <property type="entry name" value="CYSTEINE-RICH RECEPTOR-LIKE PROTEIN KINASE 9-RELATED"/>
    <property type="match status" value="1"/>
</dbReference>
<dbReference type="EMBL" id="SWLB01000007">
    <property type="protein sequence ID" value="KAF3336376.1"/>
    <property type="molecule type" value="Genomic_DNA"/>
</dbReference>
<dbReference type="Gene3D" id="3.30.430.20">
    <property type="entry name" value="Gnk2 domain, C-X8-C-X2-C motif"/>
    <property type="match status" value="1"/>
</dbReference>
<sequence length="113" mass="12375">MALYLLKFFPSIVLLLLHSRTPHAQLQHRPYCSVNTSDTTFKNNLQGLFMSITTGVQKNGGYFNDTVGTNTDRIYGLGICYGDGNLTTCKSCLSQVASDITSNCPDSQDAGTW</sequence>
<dbReference type="PROSITE" id="PS51473">
    <property type="entry name" value="GNK2"/>
    <property type="match status" value="1"/>
</dbReference>
<evidence type="ECO:0000256" key="3">
    <source>
        <dbReference type="SAM" id="SignalP"/>
    </source>
</evidence>
<dbReference type="GO" id="GO:0016301">
    <property type="term" value="F:kinase activity"/>
    <property type="evidence" value="ECO:0007669"/>
    <property type="project" value="UniProtKB-KW"/>
</dbReference>
<dbReference type="OrthoDB" id="1088600at2759"/>
<keyword evidence="6" id="KW-0808">Transferase</keyword>
<feature type="chain" id="PRO_5033939676" evidence="3">
    <location>
        <begin position="25"/>
        <end position="113"/>
    </location>
</feature>
<dbReference type="PANTHER" id="PTHR32099">
    <property type="entry name" value="CYSTEINE-RICH REPEAT SECRETORY PROTEIN"/>
    <property type="match status" value="1"/>
</dbReference>
<dbReference type="EMBL" id="SWLB01000007">
    <property type="protein sequence ID" value="KAF3336373.1"/>
    <property type="molecule type" value="Genomic_DNA"/>
</dbReference>
<keyword evidence="2" id="KW-0677">Repeat</keyword>
<dbReference type="InterPro" id="IPR038408">
    <property type="entry name" value="GNK2_sf"/>
</dbReference>
<reference evidence="6" key="1">
    <citation type="submission" date="2020-01" db="EMBL/GenBank/DDBJ databases">
        <title>Genome sequence of Kobresia littledalei, the first chromosome-level genome in the family Cyperaceae.</title>
        <authorList>
            <person name="Qu G."/>
        </authorList>
    </citation>
    <scope>NUCLEOTIDE SEQUENCE</scope>
    <source>
        <strain evidence="6">C.B.Clarke</strain>
        <tissue evidence="6">Leaf</tissue>
    </source>
</reference>
<dbReference type="AlphaFoldDB" id="A0A833RBN9"/>
<keyword evidence="6" id="KW-0675">Receptor</keyword>
<gene>
    <name evidence="5" type="ORF">FCM35_KLT18959</name>
    <name evidence="6" type="ORF">FCM35_KLT18962</name>
</gene>
<feature type="signal peptide" evidence="3">
    <location>
        <begin position="1"/>
        <end position="24"/>
    </location>
</feature>
<name>A0A833RBN9_9POAL</name>
<evidence type="ECO:0000313" key="5">
    <source>
        <dbReference type="EMBL" id="KAF3336373.1"/>
    </source>
</evidence>
<keyword evidence="6" id="KW-0418">Kinase</keyword>
<accession>A0A833RBN9</accession>
<dbReference type="CDD" id="cd23509">
    <property type="entry name" value="Gnk2-like"/>
    <property type="match status" value="1"/>
</dbReference>
<protein>
    <submittedName>
        <fullName evidence="6">Cysteine-rich receptor-like protein kinase 32</fullName>
    </submittedName>
</protein>
<evidence type="ECO:0000256" key="2">
    <source>
        <dbReference type="ARBA" id="ARBA00022737"/>
    </source>
</evidence>
<feature type="domain" description="Gnk2-homologous" evidence="4">
    <location>
        <begin position="23"/>
        <end position="113"/>
    </location>
</feature>
<proteinExistence type="predicted"/>
<dbReference type="InterPro" id="IPR002902">
    <property type="entry name" value="GNK2"/>
</dbReference>
<organism evidence="6 7">
    <name type="scientific">Carex littledalei</name>
    <dbReference type="NCBI Taxonomy" id="544730"/>
    <lineage>
        <taxon>Eukaryota</taxon>
        <taxon>Viridiplantae</taxon>
        <taxon>Streptophyta</taxon>
        <taxon>Embryophyta</taxon>
        <taxon>Tracheophyta</taxon>
        <taxon>Spermatophyta</taxon>
        <taxon>Magnoliopsida</taxon>
        <taxon>Liliopsida</taxon>
        <taxon>Poales</taxon>
        <taxon>Cyperaceae</taxon>
        <taxon>Cyperoideae</taxon>
        <taxon>Cariceae</taxon>
        <taxon>Carex</taxon>
        <taxon>Carex subgen. Euthyceras</taxon>
    </lineage>
</organism>
<dbReference type="Proteomes" id="UP000623129">
    <property type="component" value="Unassembled WGS sequence"/>
</dbReference>
<keyword evidence="7" id="KW-1185">Reference proteome</keyword>
<evidence type="ECO:0000259" key="4">
    <source>
        <dbReference type="PROSITE" id="PS51473"/>
    </source>
</evidence>
<evidence type="ECO:0000313" key="7">
    <source>
        <dbReference type="Proteomes" id="UP000623129"/>
    </source>
</evidence>